<reference evidence="2 3" key="1">
    <citation type="journal article" date="2018" name="Front. Plant Sci.">
        <title>Red Clover (Trifolium pratense) and Zigzag Clover (T. medium) - A Picture of Genomic Similarities and Differences.</title>
        <authorList>
            <person name="Dluhosova J."/>
            <person name="Istvanek J."/>
            <person name="Nedelnik J."/>
            <person name="Repkova J."/>
        </authorList>
    </citation>
    <scope>NUCLEOTIDE SEQUENCE [LARGE SCALE GENOMIC DNA]</scope>
    <source>
        <strain evidence="3">cv. 10/8</strain>
        <tissue evidence="2">Leaf</tissue>
    </source>
</reference>
<evidence type="ECO:0000256" key="1">
    <source>
        <dbReference type="SAM" id="Coils"/>
    </source>
</evidence>
<dbReference type="Proteomes" id="UP000265520">
    <property type="component" value="Unassembled WGS sequence"/>
</dbReference>
<feature type="non-terminal residue" evidence="2">
    <location>
        <position position="113"/>
    </location>
</feature>
<dbReference type="AlphaFoldDB" id="A0A392NQP2"/>
<dbReference type="EMBL" id="LXQA010046071">
    <property type="protein sequence ID" value="MCI01406.1"/>
    <property type="molecule type" value="Genomic_DNA"/>
</dbReference>
<comment type="caution">
    <text evidence="2">The sequence shown here is derived from an EMBL/GenBank/DDBJ whole genome shotgun (WGS) entry which is preliminary data.</text>
</comment>
<keyword evidence="3" id="KW-1185">Reference proteome</keyword>
<evidence type="ECO:0000313" key="3">
    <source>
        <dbReference type="Proteomes" id="UP000265520"/>
    </source>
</evidence>
<keyword evidence="1" id="KW-0175">Coiled coil</keyword>
<name>A0A392NQP2_9FABA</name>
<evidence type="ECO:0000313" key="2">
    <source>
        <dbReference type="EMBL" id="MCI01406.1"/>
    </source>
</evidence>
<organism evidence="2 3">
    <name type="scientific">Trifolium medium</name>
    <dbReference type="NCBI Taxonomy" id="97028"/>
    <lineage>
        <taxon>Eukaryota</taxon>
        <taxon>Viridiplantae</taxon>
        <taxon>Streptophyta</taxon>
        <taxon>Embryophyta</taxon>
        <taxon>Tracheophyta</taxon>
        <taxon>Spermatophyta</taxon>
        <taxon>Magnoliopsida</taxon>
        <taxon>eudicotyledons</taxon>
        <taxon>Gunneridae</taxon>
        <taxon>Pentapetalae</taxon>
        <taxon>rosids</taxon>
        <taxon>fabids</taxon>
        <taxon>Fabales</taxon>
        <taxon>Fabaceae</taxon>
        <taxon>Papilionoideae</taxon>
        <taxon>50 kb inversion clade</taxon>
        <taxon>NPAAA clade</taxon>
        <taxon>Hologalegina</taxon>
        <taxon>IRL clade</taxon>
        <taxon>Trifolieae</taxon>
        <taxon>Trifolium</taxon>
    </lineage>
</organism>
<sequence>MREKELENVCKKQAARIEQLNQLVEKLKGENNLNSVSGTSANGDTPYIIEEKCEIKEVQEELARRDIFSDSTEKESLLLEIQKKLETELDLEKKCTEEMDDALKRAVNGHARM</sequence>
<gene>
    <name evidence="2" type="ORF">A2U01_0022431</name>
</gene>
<feature type="coiled-coil region" evidence="1">
    <location>
        <begin position="3"/>
        <end position="30"/>
    </location>
</feature>
<proteinExistence type="predicted"/>
<accession>A0A392NQP2</accession>
<protein>
    <submittedName>
        <fullName evidence="2">Kinesin-like protein KIN12B-like</fullName>
    </submittedName>
</protein>